<gene>
    <name evidence="3" type="ORF">EV190_11885</name>
</gene>
<dbReference type="PROSITE" id="PS51257">
    <property type="entry name" value="PROKAR_LIPOPROTEIN"/>
    <property type="match status" value="1"/>
</dbReference>
<sequence>MRSRILAVAGTTVLVTAMAAGCGGGIDLRDENGAGISIGEDGDVSVGDGDTEIGISGEEGSPGAADGGAVVTDELVNVASDGGTVTEDCGGRDANVAADNATVTLNGACGLVTVLGNGNQVSVGEAAQVNVMGSDNTVRYASGEPNVTNLGSNNTVESGGDAAN</sequence>
<dbReference type="OrthoDB" id="3429166at2"/>
<organism evidence="3 4">
    <name type="scientific">Actinorugispora endophytica</name>
    <dbReference type="NCBI Taxonomy" id="1605990"/>
    <lineage>
        <taxon>Bacteria</taxon>
        <taxon>Bacillati</taxon>
        <taxon>Actinomycetota</taxon>
        <taxon>Actinomycetes</taxon>
        <taxon>Streptosporangiales</taxon>
        <taxon>Nocardiopsidaceae</taxon>
        <taxon>Actinorugispora</taxon>
    </lineage>
</organism>
<keyword evidence="4" id="KW-1185">Reference proteome</keyword>
<evidence type="ECO:0000313" key="4">
    <source>
        <dbReference type="Proteomes" id="UP000295281"/>
    </source>
</evidence>
<dbReference type="EMBL" id="SNYN01000018">
    <property type="protein sequence ID" value="TDQ48548.1"/>
    <property type="molecule type" value="Genomic_DNA"/>
</dbReference>
<reference evidence="3 4" key="1">
    <citation type="submission" date="2019-03" db="EMBL/GenBank/DDBJ databases">
        <title>Genomic Encyclopedia of Type Strains, Phase IV (KMG-IV): sequencing the most valuable type-strain genomes for metagenomic binning, comparative biology and taxonomic classification.</title>
        <authorList>
            <person name="Goeker M."/>
        </authorList>
    </citation>
    <scope>NUCLEOTIDE SEQUENCE [LARGE SCALE GENOMIC DNA]</scope>
    <source>
        <strain evidence="3 4">DSM 46770</strain>
    </source>
</reference>
<proteinExistence type="predicted"/>
<evidence type="ECO:0000313" key="3">
    <source>
        <dbReference type="EMBL" id="TDQ48548.1"/>
    </source>
</evidence>
<accession>A0A4R6UN50</accession>
<feature type="signal peptide" evidence="2">
    <location>
        <begin position="1"/>
        <end position="19"/>
    </location>
</feature>
<protein>
    <submittedName>
        <fullName evidence="3">DUF3060 family protein</fullName>
    </submittedName>
</protein>
<dbReference type="InterPro" id="IPR021417">
    <property type="entry name" value="DUF3060"/>
</dbReference>
<evidence type="ECO:0000256" key="1">
    <source>
        <dbReference type="SAM" id="MobiDB-lite"/>
    </source>
</evidence>
<keyword evidence="2" id="KW-0732">Signal</keyword>
<name>A0A4R6UN50_9ACTN</name>
<evidence type="ECO:0000256" key="2">
    <source>
        <dbReference type="SAM" id="SignalP"/>
    </source>
</evidence>
<dbReference type="Pfam" id="PF11259">
    <property type="entry name" value="DUF3060"/>
    <property type="match status" value="1"/>
</dbReference>
<feature type="chain" id="PRO_5020211786" evidence="2">
    <location>
        <begin position="20"/>
        <end position="164"/>
    </location>
</feature>
<dbReference type="Proteomes" id="UP000295281">
    <property type="component" value="Unassembled WGS sequence"/>
</dbReference>
<comment type="caution">
    <text evidence="3">The sequence shown here is derived from an EMBL/GenBank/DDBJ whole genome shotgun (WGS) entry which is preliminary data.</text>
</comment>
<feature type="region of interest" description="Disordered" evidence="1">
    <location>
        <begin position="142"/>
        <end position="164"/>
    </location>
</feature>
<feature type="compositionally biased region" description="Polar residues" evidence="1">
    <location>
        <begin position="142"/>
        <end position="157"/>
    </location>
</feature>
<dbReference type="RefSeq" id="WP_133742723.1">
    <property type="nucleotide sequence ID" value="NZ_SNYN01000018.1"/>
</dbReference>
<dbReference type="AlphaFoldDB" id="A0A4R6UN50"/>